<dbReference type="EMBL" id="JAVIJP010000087">
    <property type="protein sequence ID" value="KAL3617055.1"/>
    <property type="molecule type" value="Genomic_DNA"/>
</dbReference>
<organism evidence="2 3">
    <name type="scientific">Castilleja foliolosa</name>
    <dbReference type="NCBI Taxonomy" id="1961234"/>
    <lineage>
        <taxon>Eukaryota</taxon>
        <taxon>Viridiplantae</taxon>
        <taxon>Streptophyta</taxon>
        <taxon>Embryophyta</taxon>
        <taxon>Tracheophyta</taxon>
        <taxon>Spermatophyta</taxon>
        <taxon>Magnoliopsida</taxon>
        <taxon>eudicotyledons</taxon>
        <taxon>Gunneridae</taxon>
        <taxon>Pentapetalae</taxon>
        <taxon>asterids</taxon>
        <taxon>lamiids</taxon>
        <taxon>Lamiales</taxon>
        <taxon>Orobanchaceae</taxon>
        <taxon>Pedicularideae</taxon>
        <taxon>Castillejinae</taxon>
        <taxon>Castilleja</taxon>
    </lineage>
</organism>
<gene>
    <name evidence="2" type="ORF">CASFOL_039449</name>
</gene>
<protein>
    <recommendedName>
        <fullName evidence="4">SGNH hydrolase-type esterase domain-containing protein</fullName>
    </recommendedName>
</protein>
<dbReference type="InterPro" id="IPR001087">
    <property type="entry name" value="GDSL"/>
</dbReference>
<dbReference type="PANTHER" id="PTHR14209">
    <property type="entry name" value="ISOAMYL ACETATE-HYDROLYZING ESTERASE 1"/>
    <property type="match status" value="1"/>
</dbReference>
<dbReference type="Pfam" id="PF00657">
    <property type="entry name" value="Lipase_GDSL"/>
    <property type="match status" value="1"/>
</dbReference>
<dbReference type="Proteomes" id="UP001632038">
    <property type="component" value="Unassembled WGS sequence"/>
</dbReference>
<comment type="similarity">
    <text evidence="1">Belongs to the 'GDSL' lipolytic enzyme family.</text>
</comment>
<evidence type="ECO:0000313" key="3">
    <source>
        <dbReference type="Proteomes" id="UP001632038"/>
    </source>
</evidence>
<sequence>MPLLNNPSTTVDGVLLLPITSLAQGYSGYNTRWALKVIDKVFSSPENESDPVAITVFFGANDASSGFQHVPLDEYKTNLHSIIAFIKKRWLTTRIILITPPPIDEDGLLKYNYINSVSGLPERTNEAAGHYAKECLAVAAEYDDVLAIDLWTKMQQVPGWQKLYLRDGLHPTRDGNKVVFEEVIGKLREVCISPTTLPSDLPLIDDIDPNDPLKAFET</sequence>
<accession>A0ABD3BHZ0</accession>
<comment type="caution">
    <text evidence="2">The sequence shown here is derived from an EMBL/GenBank/DDBJ whole genome shotgun (WGS) entry which is preliminary data.</text>
</comment>
<name>A0ABD3BHZ0_9LAMI</name>
<dbReference type="Gene3D" id="3.40.50.1110">
    <property type="entry name" value="SGNH hydrolase"/>
    <property type="match status" value="1"/>
</dbReference>
<keyword evidence="3" id="KW-1185">Reference proteome</keyword>
<evidence type="ECO:0000313" key="2">
    <source>
        <dbReference type="EMBL" id="KAL3617055.1"/>
    </source>
</evidence>
<dbReference type="CDD" id="cd01838">
    <property type="entry name" value="Isoamyl_acetate_hydrolase_like"/>
    <property type="match status" value="1"/>
</dbReference>
<evidence type="ECO:0008006" key="4">
    <source>
        <dbReference type="Google" id="ProtNLM"/>
    </source>
</evidence>
<dbReference type="InterPro" id="IPR045136">
    <property type="entry name" value="Iah1-like"/>
</dbReference>
<dbReference type="PANTHER" id="PTHR14209:SF19">
    <property type="entry name" value="ISOAMYL ACETATE-HYDROLYZING ESTERASE 1 HOMOLOG"/>
    <property type="match status" value="1"/>
</dbReference>
<dbReference type="SUPFAM" id="SSF52266">
    <property type="entry name" value="SGNH hydrolase"/>
    <property type="match status" value="1"/>
</dbReference>
<reference evidence="3" key="1">
    <citation type="journal article" date="2024" name="IScience">
        <title>Strigolactones Initiate the Formation of Haustorium-like Structures in Castilleja.</title>
        <authorList>
            <person name="Buerger M."/>
            <person name="Peterson D."/>
            <person name="Chory J."/>
        </authorList>
    </citation>
    <scope>NUCLEOTIDE SEQUENCE [LARGE SCALE GENOMIC DNA]</scope>
</reference>
<dbReference type="AlphaFoldDB" id="A0ABD3BHZ0"/>
<dbReference type="InterPro" id="IPR036514">
    <property type="entry name" value="SGNH_hydro_sf"/>
</dbReference>
<proteinExistence type="inferred from homology"/>
<evidence type="ECO:0000256" key="1">
    <source>
        <dbReference type="ARBA" id="ARBA00008668"/>
    </source>
</evidence>